<dbReference type="Proteomes" id="UP001597497">
    <property type="component" value="Unassembled WGS sequence"/>
</dbReference>
<dbReference type="InterPro" id="IPR000522">
    <property type="entry name" value="ABC_transptr_permease_BtuC"/>
</dbReference>
<gene>
    <name evidence="9" type="ORF">ACFSUC_18180</name>
</gene>
<reference evidence="10" key="1">
    <citation type="journal article" date="2019" name="Int. J. Syst. Evol. Microbiol.">
        <title>The Global Catalogue of Microorganisms (GCM) 10K type strain sequencing project: providing services to taxonomists for standard genome sequencing and annotation.</title>
        <authorList>
            <consortium name="The Broad Institute Genomics Platform"/>
            <consortium name="The Broad Institute Genome Sequencing Center for Infectious Disease"/>
            <person name="Wu L."/>
            <person name="Ma J."/>
        </authorList>
    </citation>
    <scope>NUCLEOTIDE SEQUENCE [LARGE SCALE GENOMIC DNA]</scope>
    <source>
        <strain evidence="10">KCTC 33676</strain>
    </source>
</reference>
<evidence type="ECO:0000256" key="5">
    <source>
        <dbReference type="ARBA" id="ARBA00022692"/>
    </source>
</evidence>
<evidence type="ECO:0000256" key="4">
    <source>
        <dbReference type="ARBA" id="ARBA00022475"/>
    </source>
</evidence>
<keyword evidence="10" id="KW-1185">Reference proteome</keyword>
<organism evidence="9 10">
    <name type="scientific">Marinicrinis sediminis</name>
    <dbReference type="NCBI Taxonomy" id="1652465"/>
    <lineage>
        <taxon>Bacteria</taxon>
        <taxon>Bacillati</taxon>
        <taxon>Bacillota</taxon>
        <taxon>Bacilli</taxon>
        <taxon>Bacillales</taxon>
        <taxon>Paenibacillaceae</taxon>
    </lineage>
</organism>
<keyword evidence="5 8" id="KW-0812">Transmembrane</keyword>
<comment type="subcellular location">
    <subcellularLocation>
        <location evidence="1">Cell membrane</location>
        <topology evidence="1">Multi-pass membrane protein</topology>
    </subcellularLocation>
</comment>
<feature type="transmembrane region" description="Helical" evidence="8">
    <location>
        <begin position="154"/>
        <end position="175"/>
    </location>
</feature>
<evidence type="ECO:0000256" key="2">
    <source>
        <dbReference type="ARBA" id="ARBA00007935"/>
    </source>
</evidence>
<protein>
    <submittedName>
        <fullName evidence="9">FecCD family ABC transporter permease</fullName>
    </submittedName>
</protein>
<comment type="caution">
    <text evidence="9">The sequence shown here is derived from an EMBL/GenBank/DDBJ whole genome shotgun (WGS) entry which is preliminary data.</text>
</comment>
<evidence type="ECO:0000256" key="7">
    <source>
        <dbReference type="ARBA" id="ARBA00023136"/>
    </source>
</evidence>
<dbReference type="RefSeq" id="WP_379931067.1">
    <property type="nucleotide sequence ID" value="NZ_JBHUMM010000044.1"/>
</dbReference>
<dbReference type="PANTHER" id="PTHR30472">
    <property type="entry name" value="FERRIC ENTEROBACTIN TRANSPORT SYSTEM PERMEASE PROTEIN"/>
    <property type="match status" value="1"/>
</dbReference>
<feature type="transmembrane region" description="Helical" evidence="8">
    <location>
        <begin position="238"/>
        <end position="264"/>
    </location>
</feature>
<evidence type="ECO:0000313" key="9">
    <source>
        <dbReference type="EMBL" id="MFD2673480.1"/>
    </source>
</evidence>
<keyword evidence="6 8" id="KW-1133">Transmembrane helix</keyword>
<feature type="transmembrane region" description="Helical" evidence="8">
    <location>
        <begin position="314"/>
        <end position="330"/>
    </location>
</feature>
<dbReference type="Gene3D" id="1.10.3470.10">
    <property type="entry name" value="ABC transporter involved in vitamin B12 uptake, BtuC"/>
    <property type="match status" value="1"/>
</dbReference>
<feature type="transmembrane region" description="Helical" evidence="8">
    <location>
        <begin position="122"/>
        <end position="142"/>
    </location>
</feature>
<feature type="transmembrane region" description="Helical" evidence="8">
    <location>
        <begin position="12"/>
        <end position="34"/>
    </location>
</feature>
<keyword evidence="3" id="KW-0813">Transport</keyword>
<keyword evidence="7 8" id="KW-0472">Membrane</keyword>
<dbReference type="SUPFAM" id="SSF81345">
    <property type="entry name" value="ABC transporter involved in vitamin B12 uptake, BtuC"/>
    <property type="match status" value="1"/>
</dbReference>
<dbReference type="CDD" id="cd06550">
    <property type="entry name" value="TM_ABC_iron-siderophores_like"/>
    <property type="match status" value="1"/>
</dbReference>
<evidence type="ECO:0000256" key="6">
    <source>
        <dbReference type="ARBA" id="ARBA00022989"/>
    </source>
</evidence>
<keyword evidence="4" id="KW-1003">Cell membrane</keyword>
<evidence type="ECO:0000256" key="1">
    <source>
        <dbReference type="ARBA" id="ARBA00004651"/>
    </source>
</evidence>
<proteinExistence type="inferred from homology"/>
<sequence length="336" mass="35938">MNILLQHRHAKMYGLLAGTLLLLLCMLASMLFGLQQFRLETLWQAWTRFDGSVEHLIIMDTRVPRAFIGAIVGGSLAMAGAMMQVLTKNPLASPSILGINAGAVLFLVIGISLLGSQLTLSAMIWVALIGASITAAVVFLLSSQGAEGYTPIKLTLAGAAIAAFGSSVTSGIMLIDKQSLDQAMFWLVGSVAGRELDHLYVVLPYLLLGWLLTFALSGKFNIMALGDDVSRGLGQRVWLVRLLSGLAVVMLAGSSVAIAGPIAFVGLIVPHLCRYLVGNDHRWLLPYCGLTGAILLVAADVGSRFLLMPKEVPVGVMTAFLGVPFLIYIARRRTYV</sequence>
<name>A0ABW5REI5_9BACL</name>
<feature type="transmembrane region" description="Helical" evidence="8">
    <location>
        <begin position="284"/>
        <end position="307"/>
    </location>
</feature>
<accession>A0ABW5REI5</accession>
<evidence type="ECO:0000256" key="3">
    <source>
        <dbReference type="ARBA" id="ARBA00022448"/>
    </source>
</evidence>
<dbReference type="InterPro" id="IPR037294">
    <property type="entry name" value="ABC_BtuC-like"/>
</dbReference>
<dbReference type="PANTHER" id="PTHR30472:SF65">
    <property type="entry name" value="SIDEROPHORE TRANSPORT SYSTEM PERMEASE PROTEIN YFIZ-RELATED"/>
    <property type="match status" value="1"/>
</dbReference>
<evidence type="ECO:0000256" key="8">
    <source>
        <dbReference type="SAM" id="Phobius"/>
    </source>
</evidence>
<feature type="transmembrane region" description="Helical" evidence="8">
    <location>
        <begin position="198"/>
        <end position="217"/>
    </location>
</feature>
<evidence type="ECO:0000313" key="10">
    <source>
        <dbReference type="Proteomes" id="UP001597497"/>
    </source>
</evidence>
<comment type="similarity">
    <text evidence="2">Belongs to the binding-protein-dependent transport system permease family. FecCD subfamily.</text>
</comment>
<feature type="transmembrane region" description="Helical" evidence="8">
    <location>
        <begin position="66"/>
        <end position="85"/>
    </location>
</feature>
<dbReference type="EMBL" id="JBHUMM010000044">
    <property type="protein sequence ID" value="MFD2673480.1"/>
    <property type="molecule type" value="Genomic_DNA"/>
</dbReference>
<feature type="transmembrane region" description="Helical" evidence="8">
    <location>
        <begin position="97"/>
        <end position="116"/>
    </location>
</feature>
<dbReference type="Pfam" id="PF01032">
    <property type="entry name" value="FecCD"/>
    <property type="match status" value="1"/>
</dbReference>